<dbReference type="AlphaFoldDB" id="A0A518G9B1"/>
<dbReference type="Proteomes" id="UP000318017">
    <property type="component" value="Chromosome"/>
</dbReference>
<evidence type="ECO:0000256" key="1">
    <source>
        <dbReference type="SAM" id="MobiDB-lite"/>
    </source>
</evidence>
<dbReference type="EMBL" id="CP036298">
    <property type="protein sequence ID" value="QDV25185.1"/>
    <property type="molecule type" value="Genomic_DNA"/>
</dbReference>
<name>A0A518G9B1_9BACT</name>
<proteinExistence type="predicted"/>
<gene>
    <name evidence="2" type="ORF">Q31a_35080</name>
</gene>
<feature type="region of interest" description="Disordered" evidence="1">
    <location>
        <begin position="1"/>
        <end position="36"/>
    </location>
</feature>
<accession>A0A518G9B1</accession>
<dbReference type="KEGG" id="ahel:Q31a_35080"/>
<protein>
    <submittedName>
        <fullName evidence="2">Uncharacterized protein</fullName>
    </submittedName>
</protein>
<evidence type="ECO:0000313" key="3">
    <source>
        <dbReference type="Proteomes" id="UP000318017"/>
    </source>
</evidence>
<evidence type="ECO:0000313" key="2">
    <source>
        <dbReference type="EMBL" id="QDV25185.1"/>
    </source>
</evidence>
<keyword evidence="3" id="KW-1185">Reference proteome</keyword>
<sequence>MFQQDWNQRNVGGVVIGDMPNWMDDNMPSGGSKDRRYGPVAAHFKMRVTSVPCNLALRTPEQ</sequence>
<organism evidence="2 3">
    <name type="scientific">Aureliella helgolandensis</name>
    <dbReference type="NCBI Taxonomy" id="2527968"/>
    <lineage>
        <taxon>Bacteria</taxon>
        <taxon>Pseudomonadati</taxon>
        <taxon>Planctomycetota</taxon>
        <taxon>Planctomycetia</taxon>
        <taxon>Pirellulales</taxon>
        <taxon>Pirellulaceae</taxon>
        <taxon>Aureliella</taxon>
    </lineage>
</organism>
<feature type="compositionally biased region" description="Polar residues" evidence="1">
    <location>
        <begin position="1"/>
        <end position="10"/>
    </location>
</feature>
<reference evidence="2 3" key="1">
    <citation type="submission" date="2019-02" db="EMBL/GenBank/DDBJ databases">
        <title>Deep-cultivation of Planctomycetes and their phenomic and genomic characterization uncovers novel biology.</title>
        <authorList>
            <person name="Wiegand S."/>
            <person name="Jogler M."/>
            <person name="Boedeker C."/>
            <person name="Pinto D."/>
            <person name="Vollmers J."/>
            <person name="Rivas-Marin E."/>
            <person name="Kohn T."/>
            <person name="Peeters S.H."/>
            <person name="Heuer A."/>
            <person name="Rast P."/>
            <person name="Oberbeckmann S."/>
            <person name="Bunk B."/>
            <person name="Jeske O."/>
            <person name="Meyerdierks A."/>
            <person name="Storesund J.E."/>
            <person name="Kallscheuer N."/>
            <person name="Luecker S."/>
            <person name="Lage O.M."/>
            <person name="Pohl T."/>
            <person name="Merkel B.J."/>
            <person name="Hornburger P."/>
            <person name="Mueller R.-W."/>
            <person name="Bruemmer F."/>
            <person name="Labrenz M."/>
            <person name="Spormann A.M."/>
            <person name="Op den Camp H."/>
            <person name="Overmann J."/>
            <person name="Amann R."/>
            <person name="Jetten M.S.M."/>
            <person name="Mascher T."/>
            <person name="Medema M.H."/>
            <person name="Devos D.P."/>
            <person name="Kaster A.-K."/>
            <person name="Ovreas L."/>
            <person name="Rohde M."/>
            <person name="Galperin M.Y."/>
            <person name="Jogler C."/>
        </authorList>
    </citation>
    <scope>NUCLEOTIDE SEQUENCE [LARGE SCALE GENOMIC DNA]</scope>
    <source>
        <strain evidence="2 3">Q31a</strain>
    </source>
</reference>